<dbReference type="Pfam" id="PF08325">
    <property type="entry name" value="WLM"/>
    <property type="match status" value="1"/>
</dbReference>
<protein>
    <recommendedName>
        <fullName evidence="10">Zinc ion binding protein</fullName>
    </recommendedName>
</protein>
<feature type="compositionally biased region" description="Polar residues" evidence="5">
    <location>
        <begin position="303"/>
        <end position="313"/>
    </location>
</feature>
<evidence type="ECO:0008006" key="10">
    <source>
        <dbReference type="Google" id="ProtNLM"/>
    </source>
</evidence>
<feature type="domain" description="RanBP2-type" evidence="6">
    <location>
        <begin position="438"/>
        <end position="467"/>
    </location>
</feature>
<dbReference type="SUPFAM" id="SSF90209">
    <property type="entry name" value="Ran binding protein zinc finger-like"/>
    <property type="match status" value="1"/>
</dbReference>
<dbReference type="InterPro" id="IPR036443">
    <property type="entry name" value="Znf_RanBP2_sf"/>
</dbReference>
<keyword evidence="3" id="KW-0862">Zinc</keyword>
<keyword evidence="9" id="KW-1185">Reference proteome</keyword>
<organism evidence="8 9">
    <name type="scientific">Clitoria ternatea</name>
    <name type="common">Butterfly pea</name>
    <dbReference type="NCBI Taxonomy" id="43366"/>
    <lineage>
        <taxon>Eukaryota</taxon>
        <taxon>Viridiplantae</taxon>
        <taxon>Streptophyta</taxon>
        <taxon>Embryophyta</taxon>
        <taxon>Tracheophyta</taxon>
        <taxon>Spermatophyta</taxon>
        <taxon>Magnoliopsida</taxon>
        <taxon>eudicotyledons</taxon>
        <taxon>Gunneridae</taxon>
        <taxon>Pentapetalae</taxon>
        <taxon>rosids</taxon>
        <taxon>fabids</taxon>
        <taxon>Fabales</taxon>
        <taxon>Fabaceae</taxon>
        <taxon>Papilionoideae</taxon>
        <taxon>50 kb inversion clade</taxon>
        <taxon>NPAAA clade</taxon>
        <taxon>indigoferoid/millettioid clade</taxon>
        <taxon>Phaseoleae</taxon>
        <taxon>Clitoria</taxon>
    </lineage>
</organism>
<evidence type="ECO:0000313" key="9">
    <source>
        <dbReference type="Proteomes" id="UP001359559"/>
    </source>
</evidence>
<feature type="compositionally biased region" description="Polar residues" evidence="5">
    <location>
        <begin position="328"/>
        <end position="338"/>
    </location>
</feature>
<evidence type="ECO:0000256" key="5">
    <source>
        <dbReference type="SAM" id="MobiDB-lite"/>
    </source>
</evidence>
<keyword evidence="1" id="KW-0479">Metal-binding</keyword>
<evidence type="ECO:0000256" key="1">
    <source>
        <dbReference type="ARBA" id="ARBA00022723"/>
    </source>
</evidence>
<evidence type="ECO:0000259" key="7">
    <source>
        <dbReference type="PROSITE" id="PS51397"/>
    </source>
</evidence>
<dbReference type="EMBL" id="JAYKXN010000003">
    <property type="protein sequence ID" value="KAK7302320.1"/>
    <property type="molecule type" value="Genomic_DNA"/>
</dbReference>
<dbReference type="PANTHER" id="PTHR46622">
    <property type="entry name" value="DNA-DEPENDENT METALLOPROTEASE WSS1"/>
    <property type="match status" value="1"/>
</dbReference>
<dbReference type="PROSITE" id="PS51397">
    <property type="entry name" value="WLM"/>
    <property type="match status" value="1"/>
</dbReference>
<dbReference type="PROSITE" id="PS01358">
    <property type="entry name" value="ZF_RANBP2_1"/>
    <property type="match status" value="2"/>
</dbReference>
<dbReference type="GO" id="GO:0008270">
    <property type="term" value="F:zinc ion binding"/>
    <property type="evidence" value="ECO:0007669"/>
    <property type="project" value="UniProtKB-KW"/>
</dbReference>
<accession>A0AAN9JN66</accession>
<dbReference type="PROSITE" id="PS50199">
    <property type="entry name" value="ZF_RANBP2_2"/>
    <property type="match status" value="2"/>
</dbReference>
<dbReference type="SMART" id="SM00547">
    <property type="entry name" value="ZnF_RBZ"/>
    <property type="match status" value="2"/>
</dbReference>
<evidence type="ECO:0000313" key="8">
    <source>
        <dbReference type="EMBL" id="KAK7302320.1"/>
    </source>
</evidence>
<name>A0AAN9JN66_CLITE</name>
<evidence type="ECO:0000259" key="6">
    <source>
        <dbReference type="PROSITE" id="PS50199"/>
    </source>
</evidence>
<dbReference type="GO" id="GO:0008237">
    <property type="term" value="F:metallopeptidase activity"/>
    <property type="evidence" value="ECO:0007669"/>
    <property type="project" value="TreeGrafter"/>
</dbReference>
<dbReference type="AlphaFoldDB" id="A0AAN9JN66"/>
<evidence type="ECO:0000256" key="4">
    <source>
        <dbReference type="PROSITE-ProRule" id="PRU00322"/>
    </source>
</evidence>
<dbReference type="InterPro" id="IPR001876">
    <property type="entry name" value="Znf_RanBP2"/>
</dbReference>
<feature type="domain" description="WLM" evidence="7">
    <location>
        <begin position="66"/>
        <end position="270"/>
    </location>
</feature>
<dbReference type="Gene3D" id="2.30.30.380">
    <property type="entry name" value="Zn-finger domain of Sec23/24"/>
    <property type="match status" value="1"/>
</dbReference>
<dbReference type="GO" id="GO:0005634">
    <property type="term" value="C:nucleus"/>
    <property type="evidence" value="ECO:0007669"/>
    <property type="project" value="TreeGrafter"/>
</dbReference>
<dbReference type="Proteomes" id="UP001359559">
    <property type="component" value="Unassembled WGS sequence"/>
</dbReference>
<comment type="caution">
    <text evidence="8">The sequence shown here is derived from an EMBL/GenBank/DDBJ whole genome shotgun (WGS) entry which is preliminary data.</text>
</comment>
<feature type="domain" description="RanBP2-type" evidence="6">
    <location>
        <begin position="404"/>
        <end position="433"/>
    </location>
</feature>
<evidence type="ECO:0000256" key="3">
    <source>
        <dbReference type="ARBA" id="ARBA00022833"/>
    </source>
</evidence>
<evidence type="ECO:0000256" key="2">
    <source>
        <dbReference type="ARBA" id="ARBA00022771"/>
    </source>
</evidence>
<gene>
    <name evidence="8" type="ORF">RJT34_13206</name>
</gene>
<dbReference type="InterPro" id="IPR013536">
    <property type="entry name" value="WLM_dom"/>
</dbReference>
<sequence length="481" mass="53848">MNQPNTKLVKIGSEYEAKRVTDSKSRPTSRVKHVIVTSNLNFVPSSFRVFLFFSVRIKFSAIWFLRMNLGDLNKVWEIKALKRKPRPEEATKMLEKIAKQVQPIMRKRNWRVKLLSEFCPTNPALLGLNVGAGVHVKLRLRRPNRDCDFYPFDQVLDTMLHELCHNAHGPHNANFYKLWDELRKECEELMTKGITGTGEGFDLQGKRLGGYSRKPPLSSLRQTALEAAEKRAQLGSLLPSGPKRLGGDSIIMEVLSPVQAAAMAAERRLQDDIWCASQSCENLDHGDVDDDISENIVHKRENVGSSRPTDSTLPPNPLSRKRTRDTDSSLPVNSSSTPKFVDLTMDTPSVGSDIEHQAGLQRTHGGLESISHSQFNSHAGSSSANFISLSKALSGDDKTLHFEEPEMWECTICTLLNKRLAPICELCGTQQPKDVTTKHNTWSCKFCTLENNVKLDKCSACDQWRYSHGPPVSTLAPNLGT</sequence>
<keyword evidence="2 4" id="KW-0863">Zinc-finger</keyword>
<reference evidence="8 9" key="1">
    <citation type="submission" date="2024-01" db="EMBL/GenBank/DDBJ databases">
        <title>The genomes of 5 underutilized Papilionoideae crops provide insights into root nodulation and disease resistance.</title>
        <authorList>
            <person name="Yuan L."/>
        </authorList>
    </citation>
    <scope>NUCLEOTIDE SEQUENCE [LARGE SCALE GENOMIC DNA]</scope>
    <source>
        <strain evidence="8">LY-2023</strain>
        <tissue evidence="8">Leaf</tissue>
    </source>
</reference>
<dbReference type="PANTHER" id="PTHR46622:SF3">
    <property type="entry name" value="ZINC ION BINDING PROTEIN"/>
    <property type="match status" value="1"/>
</dbReference>
<proteinExistence type="predicted"/>
<feature type="region of interest" description="Disordered" evidence="5">
    <location>
        <begin position="299"/>
        <end position="352"/>
    </location>
</feature>
<dbReference type="InterPro" id="IPR053000">
    <property type="entry name" value="WSS1-like_metalloprotease"/>
</dbReference>
<dbReference type="GO" id="GO:0006281">
    <property type="term" value="P:DNA repair"/>
    <property type="evidence" value="ECO:0007669"/>
    <property type="project" value="TreeGrafter"/>
</dbReference>